<dbReference type="SUPFAM" id="SSF56645">
    <property type="entry name" value="Acyl-CoA dehydrogenase NM domain-like"/>
    <property type="match status" value="1"/>
</dbReference>
<dbReference type="PANTHER" id="PTHR43884">
    <property type="entry name" value="ACYL-COA DEHYDROGENASE"/>
    <property type="match status" value="1"/>
</dbReference>
<dbReference type="InterPro" id="IPR009100">
    <property type="entry name" value="AcylCoA_DH/oxidase_NM_dom_sf"/>
</dbReference>
<keyword evidence="4 5" id="KW-0274">FAD</keyword>
<sequence length="439" mass="47309">MNHQLAVVDHDIALGGGPLPFTQWDSNPHVKLGQLGAEPPLPEIAAELQKSLHSFAEKVMRPIGTELDRLSADAVVDKASRYWEFRRAYTELGINMETLASFSAEEMPHVFAILFEELGWGDSGLAISAGAGLLPHYMAAKFGNDFVARTYPESLIGSWGITEPDRGSDSIDPGGHAAHAAGKPNRPNCVARISDGKIVINGQKSAWVSNGPVADLCILYCAAETGSGYDPARGAVVIVPLDAAGVSKGKPLEKMGQRALPQGEIFFNDVTLDIDHLLVAPEDYLKGVYAIHSEANALMGATFAGCARAAYELAHSYAHERRQGGVPLVRHQDVARRLFHMARKVEISRALARRVTAFNMNNAMPALQAAMFSKVTSTQHALEVTSDALQMFGGNGLTREYPMEKLFRDARASLIEDGCNEVIAIKGGMLLTDPDLLPG</sequence>
<proteinExistence type="inferred from homology"/>
<dbReference type="PANTHER" id="PTHR43884:SF12">
    <property type="entry name" value="ISOVALERYL-COA DEHYDROGENASE, MITOCHONDRIAL-RELATED"/>
    <property type="match status" value="1"/>
</dbReference>
<comment type="cofactor">
    <cofactor evidence="1 5">
        <name>FAD</name>
        <dbReference type="ChEBI" id="CHEBI:57692"/>
    </cofactor>
</comment>
<dbReference type="Pfam" id="PF02770">
    <property type="entry name" value="Acyl-CoA_dh_M"/>
    <property type="match status" value="1"/>
</dbReference>
<dbReference type="Gene3D" id="1.20.140.10">
    <property type="entry name" value="Butyryl-CoA Dehydrogenase, subunit A, domain 3"/>
    <property type="match status" value="1"/>
</dbReference>
<evidence type="ECO:0000259" key="6">
    <source>
        <dbReference type="Pfam" id="PF00441"/>
    </source>
</evidence>
<feature type="domain" description="Acyl-CoA dehydrogenase/oxidase C-terminal" evidence="6">
    <location>
        <begin position="298"/>
        <end position="422"/>
    </location>
</feature>
<dbReference type="PROSITE" id="PS00073">
    <property type="entry name" value="ACYL_COA_DH_2"/>
    <property type="match status" value="1"/>
</dbReference>
<keyword evidence="9" id="KW-1185">Reference proteome</keyword>
<evidence type="ECO:0000256" key="4">
    <source>
        <dbReference type="ARBA" id="ARBA00022827"/>
    </source>
</evidence>
<dbReference type="Pfam" id="PF00441">
    <property type="entry name" value="Acyl-CoA_dh_1"/>
    <property type="match status" value="1"/>
</dbReference>
<evidence type="ECO:0000256" key="5">
    <source>
        <dbReference type="RuleBase" id="RU362125"/>
    </source>
</evidence>
<evidence type="ECO:0000256" key="2">
    <source>
        <dbReference type="ARBA" id="ARBA00009347"/>
    </source>
</evidence>
<dbReference type="SUPFAM" id="SSF47203">
    <property type="entry name" value="Acyl-CoA dehydrogenase C-terminal domain-like"/>
    <property type="match status" value="1"/>
</dbReference>
<evidence type="ECO:0000259" key="7">
    <source>
        <dbReference type="Pfam" id="PF02770"/>
    </source>
</evidence>
<dbReference type="InterPro" id="IPR036250">
    <property type="entry name" value="AcylCo_DH-like_C"/>
</dbReference>
<dbReference type="EMBL" id="JBHTIK010000005">
    <property type="protein sequence ID" value="MFD0848842.1"/>
    <property type="molecule type" value="Genomic_DNA"/>
</dbReference>
<dbReference type="EC" id="1.-.-.-" evidence="8"/>
<evidence type="ECO:0000256" key="1">
    <source>
        <dbReference type="ARBA" id="ARBA00001974"/>
    </source>
</evidence>
<accession>A0ABW3C545</accession>
<gene>
    <name evidence="8" type="ORF">ACFQ00_10950</name>
</gene>
<comment type="caution">
    <text evidence="8">The sequence shown here is derived from an EMBL/GenBank/DDBJ whole genome shotgun (WGS) entry which is preliminary data.</text>
</comment>
<dbReference type="CDD" id="cd00567">
    <property type="entry name" value="ACAD"/>
    <property type="match status" value="1"/>
</dbReference>
<evidence type="ECO:0000256" key="3">
    <source>
        <dbReference type="ARBA" id="ARBA00022630"/>
    </source>
</evidence>
<organism evidence="8 9">
    <name type="scientific">Sphingosinicella xenopeptidilytica</name>
    <dbReference type="NCBI Taxonomy" id="364098"/>
    <lineage>
        <taxon>Bacteria</taxon>
        <taxon>Pseudomonadati</taxon>
        <taxon>Pseudomonadota</taxon>
        <taxon>Alphaproteobacteria</taxon>
        <taxon>Sphingomonadales</taxon>
        <taxon>Sphingosinicellaceae</taxon>
        <taxon>Sphingosinicella</taxon>
    </lineage>
</organism>
<dbReference type="Gene3D" id="2.40.110.10">
    <property type="entry name" value="Butyryl-CoA Dehydrogenase, subunit A, domain 2"/>
    <property type="match status" value="1"/>
</dbReference>
<comment type="similarity">
    <text evidence="2 5">Belongs to the acyl-CoA dehydrogenase family.</text>
</comment>
<dbReference type="InterPro" id="IPR006089">
    <property type="entry name" value="Acyl-CoA_DH_CS"/>
</dbReference>
<keyword evidence="5 8" id="KW-0560">Oxidoreductase</keyword>
<protein>
    <submittedName>
        <fullName evidence="8">Acyl-CoA dehydrogenase family protein</fullName>
        <ecNumber evidence="8">1.-.-.-</ecNumber>
    </submittedName>
</protein>
<feature type="domain" description="Acyl-CoA oxidase/dehydrogenase middle" evidence="7">
    <location>
        <begin position="160"/>
        <end position="270"/>
    </location>
</feature>
<reference evidence="9" key="1">
    <citation type="journal article" date="2019" name="Int. J. Syst. Evol. Microbiol.">
        <title>The Global Catalogue of Microorganisms (GCM) 10K type strain sequencing project: providing services to taxonomists for standard genome sequencing and annotation.</title>
        <authorList>
            <consortium name="The Broad Institute Genomics Platform"/>
            <consortium name="The Broad Institute Genome Sequencing Center for Infectious Disease"/>
            <person name="Wu L."/>
            <person name="Ma J."/>
        </authorList>
    </citation>
    <scope>NUCLEOTIDE SEQUENCE [LARGE SCALE GENOMIC DNA]</scope>
    <source>
        <strain evidence="9">CCUG 52537</strain>
    </source>
</reference>
<dbReference type="InterPro" id="IPR009075">
    <property type="entry name" value="AcylCo_DH/oxidase_C"/>
</dbReference>
<name>A0ABW3C545_SPHXN</name>
<keyword evidence="3 5" id="KW-0285">Flavoprotein</keyword>
<evidence type="ECO:0000313" key="9">
    <source>
        <dbReference type="Proteomes" id="UP001597124"/>
    </source>
</evidence>
<dbReference type="InterPro" id="IPR006091">
    <property type="entry name" value="Acyl-CoA_Oxase/DH_mid-dom"/>
</dbReference>
<evidence type="ECO:0000313" key="8">
    <source>
        <dbReference type="EMBL" id="MFD0848842.1"/>
    </source>
</evidence>
<dbReference type="Proteomes" id="UP001597124">
    <property type="component" value="Unassembled WGS sequence"/>
</dbReference>
<dbReference type="RefSeq" id="WP_381490300.1">
    <property type="nucleotide sequence ID" value="NZ_JBHTIK010000005.1"/>
</dbReference>
<dbReference type="InterPro" id="IPR046373">
    <property type="entry name" value="Acyl-CoA_Oxase/DH_mid-dom_sf"/>
</dbReference>
<dbReference type="GO" id="GO:0016491">
    <property type="term" value="F:oxidoreductase activity"/>
    <property type="evidence" value="ECO:0007669"/>
    <property type="project" value="UniProtKB-KW"/>
</dbReference>